<dbReference type="InParanoid" id="B3RME9"/>
<protein>
    <recommendedName>
        <fullName evidence="3">Centrosomal protein of 70 kDa</fullName>
    </recommendedName>
</protein>
<dbReference type="GO" id="GO:0043015">
    <property type="term" value="F:gamma-tubulin binding"/>
    <property type="evidence" value="ECO:0007669"/>
    <property type="project" value="InterPro"/>
</dbReference>
<feature type="coiled-coil region" evidence="9">
    <location>
        <begin position="179"/>
        <end position="267"/>
    </location>
</feature>
<name>B3RME9_TRIAD</name>
<dbReference type="InterPro" id="IPR037692">
    <property type="entry name" value="CEP70"/>
</dbReference>
<dbReference type="OrthoDB" id="2020926at2759"/>
<keyword evidence="12" id="KW-1185">Reference proteome</keyword>
<dbReference type="GO" id="GO:0070507">
    <property type="term" value="P:regulation of microtubule cytoskeleton organization"/>
    <property type="evidence" value="ECO:0007669"/>
    <property type="project" value="InterPro"/>
</dbReference>
<organism evidence="11 12">
    <name type="scientific">Trichoplax adhaerens</name>
    <name type="common">Trichoplax reptans</name>
    <dbReference type="NCBI Taxonomy" id="10228"/>
    <lineage>
        <taxon>Eukaryota</taxon>
        <taxon>Metazoa</taxon>
        <taxon>Placozoa</taxon>
        <taxon>Uniplacotomia</taxon>
        <taxon>Trichoplacea</taxon>
        <taxon>Trichoplacidae</taxon>
        <taxon>Trichoplax</taxon>
    </lineage>
</organism>
<evidence type="ECO:0000256" key="5">
    <source>
        <dbReference type="ARBA" id="ARBA00022803"/>
    </source>
</evidence>
<dbReference type="PANTHER" id="PTHR14594">
    <property type="entry name" value="CENTROSOMAL PROTEIN OF 70 KDA"/>
    <property type="match status" value="1"/>
</dbReference>
<feature type="compositionally biased region" description="Polar residues" evidence="10">
    <location>
        <begin position="1"/>
        <end position="12"/>
    </location>
</feature>
<gene>
    <name evidence="11" type="ORF">TRIADDRAFT_53930</name>
</gene>
<dbReference type="RefSeq" id="XP_002109671.1">
    <property type="nucleotide sequence ID" value="XM_002109635.1"/>
</dbReference>
<dbReference type="GO" id="GO:0060271">
    <property type="term" value="P:cilium assembly"/>
    <property type="evidence" value="ECO:0000318"/>
    <property type="project" value="GO_Central"/>
</dbReference>
<accession>B3RME9</accession>
<evidence type="ECO:0000313" key="11">
    <source>
        <dbReference type="EMBL" id="EDV27837.1"/>
    </source>
</evidence>
<keyword evidence="4" id="KW-0963">Cytoplasm</keyword>
<dbReference type="GeneID" id="6751404"/>
<dbReference type="AlphaFoldDB" id="B3RME9"/>
<comment type="function">
    <text evidence="8">Plays a role in the organization of both preexisting and nascent microtubules in interphase cells. During mitosis, required for the organization and orientation of the mitotic spindle.</text>
</comment>
<dbReference type="KEGG" id="tad:TRIADDRAFT_53930"/>
<evidence type="ECO:0000256" key="7">
    <source>
        <dbReference type="ARBA" id="ARBA00023212"/>
    </source>
</evidence>
<dbReference type="FunCoup" id="B3RME9">
    <property type="interactions" value="279"/>
</dbReference>
<evidence type="ECO:0000256" key="9">
    <source>
        <dbReference type="SAM" id="Coils"/>
    </source>
</evidence>
<dbReference type="PhylomeDB" id="B3RME9"/>
<dbReference type="PANTHER" id="PTHR14594:SF1">
    <property type="entry name" value="CENTROSOMAL PROTEIN OF 70 KDA"/>
    <property type="match status" value="1"/>
</dbReference>
<comment type="subunit">
    <text evidence="2">Directly interacts with tubulin-gamma; this interaction determines centrosomal localization.</text>
</comment>
<feature type="compositionally biased region" description="Basic and acidic residues" evidence="10">
    <location>
        <begin position="17"/>
        <end position="27"/>
    </location>
</feature>
<dbReference type="EMBL" id="DS985242">
    <property type="protein sequence ID" value="EDV27837.1"/>
    <property type="molecule type" value="Genomic_DNA"/>
</dbReference>
<keyword evidence="7" id="KW-0206">Cytoskeleton</keyword>
<feature type="region of interest" description="Disordered" evidence="10">
    <location>
        <begin position="1"/>
        <end position="40"/>
    </location>
</feature>
<dbReference type="OMA" id="ACQQYLQ"/>
<reference evidence="11 12" key="1">
    <citation type="journal article" date="2008" name="Nature">
        <title>The Trichoplax genome and the nature of placozoans.</title>
        <authorList>
            <person name="Srivastava M."/>
            <person name="Begovic E."/>
            <person name="Chapman J."/>
            <person name="Putnam N.H."/>
            <person name="Hellsten U."/>
            <person name="Kawashima T."/>
            <person name="Kuo A."/>
            <person name="Mitros T."/>
            <person name="Salamov A."/>
            <person name="Carpenter M.L."/>
            <person name="Signorovitch A.Y."/>
            <person name="Moreno M.A."/>
            <person name="Kamm K."/>
            <person name="Grimwood J."/>
            <person name="Schmutz J."/>
            <person name="Shapiro H."/>
            <person name="Grigoriev I.V."/>
            <person name="Buss L.W."/>
            <person name="Schierwater B."/>
            <person name="Dellaporta S.L."/>
            <person name="Rokhsar D.S."/>
        </authorList>
    </citation>
    <scope>NUCLEOTIDE SEQUENCE [LARGE SCALE GENOMIC DNA]</scope>
    <source>
        <strain evidence="11 12">Grell-BS-1999</strain>
    </source>
</reference>
<dbReference type="eggNOG" id="ENOG502QS45">
    <property type="taxonomic scope" value="Eukaryota"/>
</dbReference>
<sequence>MDSDQVSENSAMAQPYHNDDDSGRELSAEYGSSRQEDHQHHADLQWNSINRSLRHHGLQPISFLSQDSVEIPCQNIIIMDNAMSAILRNNLSSLMDDCDRRQALIQELITTTSNFQAKSRNDNSNTEKLHMEITQLRMQLEDERIKFKEINEDRTLEIHQYTDEIETLRLSRDNYHSKYSQLLRKLRHNEKESDQLRQQYNDLIDKEEKRIDRHNEIFRLIKKKSPRLYNALDRATLEIMDAYENVIEKLKMELEIMRAETNEADSNLVGLRTDIDVLSHSSNPRAVLETGETAEIQEKANKITHQTVAKQEKKFKELQQKLKAADKQIHELKSHSKNLDVDNVSMKRELQDRPSLREWNKLKRHANKLEEILQENDISIKDRKKNQHTQDTVEDTNLQNLENQINKMSLLKCRDNIKKICTFMKIDDFNRIWPHLDGMASIADTYRLMDKLIRAIIELIAESELPDVNEGIRLQGLDNLCEENWHHIIPTLKAWIKQLHGLQELQQSINRLASTLLPWQRDDIDIFKDKALTVTEINAAVDALTRHGEDNGINIQESESDPSHLKMLQTVVQHFQKLFDVKTLSGVFTRMNDIYVKLNETYNILHSLRETLGLEENCLPRTIVAAVSKLVQIHDNASYNQIQKLLGVNDLKE</sequence>
<dbReference type="HOGENOM" id="CLU_032136_0_0_1"/>
<evidence type="ECO:0000256" key="8">
    <source>
        <dbReference type="ARBA" id="ARBA00025273"/>
    </source>
</evidence>
<evidence type="ECO:0000256" key="4">
    <source>
        <dbReference type="ARBA" id="ARBA00022490"/>
    </source>
</evidence>
<dbReference type="GO" id="GO:0005815">
    <property type="term" value="C:microtubule organizing center"/>
    <property type="evidence" value="ECO:0000318"/>
    <property type="project" value="GO_Central"/>
</dbReference>
<dbReference type="Proteomes" id="UP000009022">
    <property type="component" value="Unassembled WGS sequence"/>
</dbReference>
<proteinExistence type="predicted"/>
<dbReference type="STRING" id="10228.B3RME9"/>
<evidence type="ECO:0000256" key="10">
    <source>
        <dbReference type="SAM" id="MobiDB-lite"/>
    </source>
</evidence>
<comment type="subcellular location">
    <subcellularLocation>
        <location evidence="1">Cytoplasm</location>
        <location evidence="1">Cytoskeleton</location>
        <location evidence="1">Microtubule organizing center</location>
        <location evidence="1">Centrosome</location>
    </subcellularLocation>
</comment>
<keyword evidence="6 9" id="KW-0175">Coiled coil</keyword>
<feature type="coiled-coil region" evidence="9">
    <location>
        <begin position="308"/>
        <end position="335"/>
    </location>
</feature>
<evidence type="ECO:0000256" key="3">
    <source>
        <dbReference type="ARBA" id="ARBA00018408"/>
    </source>
</evidence>
<evidence type="ECO:0000256" key="1">
    <source>
        <dbReference type="ARBA" id="ARBA00004300"/>
    </source>
</evidence>
<evidence type="ECO:0000256" key="2">
    <source>
        <dbReference type="ARBA" id="ARBA00011832"/>
    </source>
</evidence>
<keyword evidence="5" id="KW-0802">TPR repeat</keyword>
<evidence type="ECO:0000256" key="6">
    <source>
        <dbReference type="ARBA" id="ARBA00023054"/>
    </source>
</evidence>
<dbReference type="GO" id="GO:0005813">
    <property type="term" value="C:centrosome"/>
    <property type="evidence" value="ECO:0007669"/>
    <property type="project" value="UniProtKB-SubCell"/>
</dbReference>
<evidence type="ECO:0000313" key="12">
    <source>
        <dbReference type="Proteomes" id="UP000009022"/>
    </source>
</evidence>
<dbReference type="CTD" id="6751404"/>